<dbReference type="Gene3D" id="3.40.50.620">
    <property type="entry name" value="HUPs"/>
    <property type="match status" value="1"/>
</dbReference>
<evidence type="ECO:0000313" key="3">
    <source>
        <dbReference type="Proteomes" id="UP000249061"/>
    </source>
</evidence>
<organism evidence="2 3">
    <name type="scientific">Archangium gephyra</name>
    <dbReference type="NCBI Taxonomy" id="48"/>
    <lineage>
        <taxon>Bacteria</taxon>
        <taxon>Pseudomonadati</taxon>
        <taxon>Myxococcota</taxon>
        <taxon>Myxococcia</taxon>
        <taxon>Myxococcales</taxon>
        <taxon>Cystobacterineae</taxon>
        <taxon>Archangiaceae</taxon>
        <taxon>Archangium</taxon>
    </lineage>
</organism>
<dbReference type="AlphaFoldDB" id="A0A2W5SRS1"/>
<name>A0A2W5SRS1_9BACT</name>
<proteinExistence type="predicted"/>
<accession>A0A2W5SRS1</accession>
<protein>
    <submittedName>
        <fullName evidence="2">Universal stress protein UspA</fullName>
    </submittedName>
</protein>
<evidence type="ECO:0000313" key="2">
    <source>
        <dbReference type="EMBL" id="PZR02295.1"/>
    </source>
</evidence>
<reference evidence="2 3" key="1">
    <citation type="submission" date="2017-08" db="EMBL/GenBank/DDBJ databases">
        <title>Infants hospitalized years apart are colonized by the same room-sourced microbial strains.</title>
        <authorList>
            <person name="Brooks B."/>
            <person name="Olm M.R."/>
            <person name="Firek B.A."/>
            <person name="Baker R."/>
            <person name="Thomas B.C."/>
            <person name="Morowitz M.J."/>
            <person name="Banfield J.F."/>
        </authorList>
    </citation>
    <scope>NUCLEOTIDE SEQUENCE [LARGE SCALE GENOMIC DNA]</scope>
    <source>
        <strain evidence="2">S2_003_000_R2_14</strain>
    </source>
</reference>
<evidence type="ECO:0000259" key="1">
    <source>
        <dbReference type="Pfam" id="PF00582"/>
    </source>
</evidence>
<dbReference type="Pfam" id="PF00582">
    <property type="entry name" value="Usp"/>
    <property type="match status" value="1"/>
</dbReference>
<feature type="non-terminal residue" evidence="2">
    <location>
        <position position="70"/>
    </location>
</feature>
<dbReference type="EMBL" id="QFQP01000212">
    <property type="protein sequence ID" value="PZR02295.1"/>
    <property type="molecule type" value="Genomic_DNA"/>
</dbReference>
<dbReference type="InterPro" id="IPR006016">
    <property type="entry name" value="UspA"/>
</dbReference>
<dbReference type="SUPFAM" id="SSF52402">
    <property type="entry name" value="Adenine nucleotide alpha hydrolases-like"/>
    <property type="match status" value="1"/>
</dbReference>
<feature type="domain" description="UspA" evidence="1">
    <location>
        <begin position="1"/>
        <end position="67"/>
    </location>
</feature>
<dbReference type="InterPro" id="IPR014729">
    <property type="entry name" value="Rossmann-like_a/b/a_fold"/>
</dbReference>
<comment type="caution">
    <text evidence="2">The sequence shown here is derived from an EMBL/GenBank/DDBJ whole genome shotgun (WGS) entry which is preliminary data.</text>
</comment>
<sequence>MYRHILIATDGSELAGKGVEHGLTLAARLQARATVLTVSEPINTGFDDALGWSAVGTSMPEFQTAREEAA</sequence>
<gene>
    <name evidence="2" type="ORF">DI536_37125</name>
</gene>
<dbReference type="Proteomes" id="UP000249061">
    <property type="component" value="Unassembled WGS sequence"/>
</dbReference>